<dbReference type="PROSITE" id="PS50240">
    <property type="entry name" value="TRYPSIN_DOM"/>
    <property type="match status" value="1"/>
</dbReference>
<dbReference type="AlphaFoldDB" id="K7F8B4"/>
<dbReference type="SMART" id="SM00020">
    <property type="entry name" value="Tryp_SPc"/>
    <property type="match status" value="1"/>
</dbReference>
<keyword evidence="1" id="KW-0645">Protease</keyword>
<dbReference type="PANTHER" id="PTHR24253:SF146">
    <property type="entry name" value="TRANSMEMBRANE PROTEASE SERINE 12"/>
    <property type="match status" value="1"/>
</dbReference>
<evidence type="ECO:0000256" key="3">
    <source>
        <dbReference type="ARBA" id="ARBA00022801"/>
    </source>
</evidence>
<reference evidence="8" key="1">
    <citation type="submission" date="2011-10" db="EMBL/GenBank/DDBJ databases">
        <authorList>
            <consortium name="Soft-shell Turtle Genome Consortium"/>
        </authorList>
    </citation>
    <scope>NUCLEOTIDE SEQUENCE [LARGE SCALE GENOMIC DNA]</scope>
    <source>
        <strain evidence="8">Daiwa-1</strain>
    </source>
</reference>
<proteinExistence type="predicted"/>
<dbReference type="InterPro" id="IPR001314">
    <property type="entry name" value="Peptidase_S1A"/>
</dbReference>
<name>K7F8B4_PELSI</name>
<dbReference type="PRINTS" id="PR00722">
    <property type="entry name" value="CHYMOTRYPSIN"/>
</dbReference>
<reference evidence="8" key="2">
    <citation type="journal article" date="2013" name="Nat. Genet.">
        <title>The draft genomes of soft-shell turtle and green sea turtle yield insights into the development and evolution of the turtle-specific body plan.</title>
        <authorList>
            <person name="Wang Z."/>
            <person name="Pascual-Anaya J."/>
            <person name="Zadissa A."/>
            <person name="Li W."/>
            <person name="Niimura Y."/>
            <person name="Huang Z."/>
            <person name="Li C."/>
            <person name="White S."/>
            <person name="Xiong Z."/>
            <person name="Fang D."/>
            <person name="Wang B."/>
            <person name="Ming Y."/>
            <person name="Chen Y."/>
            <person name="Zheng Y."/>
            <person name="Kuraku S."/>
            <person name="Pignatelli M."/>
            <person name="Herrero J."/>
            <person name="Beal K."/>
            <person name="Nozawa M."/>
            <person name="Li Q."/>
            <person name="Wang J."/>
            <person name="Zhang H."/>
            <person name="Yu L."/>
            <person name="Shigenobu S."/>
            <person name="Wang J."/>
            <person name="Liu J."/>
            <person name="Flicek P."/>
            <person name="Searle S."/>
            <person name="Wang J."/>
            <person name="Kuratani S."/>
            <person name="Yin Y."/>
            <person name="Aken B."/>
            <person name="Zhang G."/>
            <person name="Irie N."/>
        </authorList>
    </citation>
    <scope>NUCLEOTIDE SEQUENCE [LARGE SCALE GENOMIC DNA]</scope>
    <source>
        <strain evidence="8">Daiwa-1</strain>
    </source>
</reference>
<evidence type="ECO:0000256" key="4">
    <source>
        <dbReference type="ARBA" id="ARBA00023157"/>
    </source>
</evidence>
<dbReference type="Gene3D" id="2.40.10.10">
    <property type="entry name" value="Trypsin-like serine proteases"/>
    <property type="match status" value="1"/>
</dbReference>
<keyword evidence="2" id="KW-0732">Signal</keyword>
<dbReference type="InterPro" id="IPR009003">
    <property type="entry name" value="Peptidase_S1_PA"/>
</dbReference>
<evidence type="ECO:0000256" key="5">
    <source>
        <dbReference type="SAM" id="MobiDB-lite"/>
    </source>
</evidence>
<dbReference type="FunFam" id="2.40.10.10:FF:000024">
    <property type="entry name" value="Serine protease 53"/>
    <property type="match status" value="1"/>
</dbReference>
<dbReference type="InterPro" id="IPR001254">
    <property type="entry name" value="Trypsin_dom"/>
</dbReference>
<dbReference type="EMBL" id="AGCU01164600">
    <property type="status" value="NOT_ANNOTATED_CDS"/>
    <property type="molecule type" value="Genomic_DNA"/>
</dbReference>
<sequence length="280" mass="30018">PPGCGQPRISVRVVGGGDAPRGRWPWQVSLQYNGHHHCGGSLVSAQWVVSAAHCFDFLFPQFGYRVVLGQHQLSFPSPSRVASPVRQIIPHPNYNRGTRVADIALVQLEAAVGYTDEIRPICLPDLSDTIPENHTCWVTGWGATAMAVCMMPEPIIVRWAKTQRVNGEGCEWGYGMGHVSLPKMLGHGRLRLGGGTNAQGDSGGPLACDHNGTWLLMGAVSWGDGCGRPNRPSVYIRTVTYREWIWGEVGSGSQANTTGNRKGGGGTPPPTENSSSGLDA</sequence>
<feature type="domain" description="Peptidase S1" evidence="6">
    <location>
        <begin position="13"/>
        <end position="250"/>
    </location>
</feature>
<keyword evidence="8" id="KW-1185">Reference proteome</keyword>
<dbReference type="OMA" id="NTLYNIN"/>
<keyword evidence="3" id="KW-0378">Hydrolase</keyword>
<dbReference type="eggNOG" id="KOG3627">
    <property type="taxonomic scope" value="Eukaryota"/>
</dbReference>
<evidence type="ECO:0000313" key="7">
    <source>
        <dbReference type="Ensembl" id="ENSPSIP00000004274.1"/>
    </source>
</evidence>
<dbReference type="PROSITE" id="PS00134">
    <property type="entry name" value="TRYPSIN_HIS"/>
    <property type="match status" value="1"/>
</dbReference>
<keyword evidence="4" id="KW-1015">Disulfide bond</keyword>
<dbReference type="GeneTree" id="ENSGT00940000154999"/>
<dbReference type="Ensembl" id="ENSPSIT00000004297.1">
    <property type="protein sequence ID" value="ENSPSIP00000004274.1"/>
    <property type="gene ID" value="ENSPSIG00000004027.1"/>
</dbReference>
<dbReference type="GO" id="GO:0004252">
    <property type="term" value="F:serine-type endopeptidase activity"/>
    <property type="evidence" value="ECO:0007669"/>
    <property type="project" value="InterPro"/>
</dbReference>
<dbReference type="STRING" id="13735.ENSPSIP00000004274"/>
<dbReference type="InterPro" id="IPR018114">
    <property type="entry name" value="TRYPSIN_HIS"/>
</dbReference>
<dbReference type="Pfam" id="PF00089">
    <property type="entry name" value="Trypsin"/>
    <property type="match status" value="1"/>
</dbReference>
<dbReference type="CDD" id="cd00190">
    <property type="entry name" value="Tryp_SPc"/>
    <property type="match status" value="1"/>
</dbReference>
<evidence type="ECO:0000259" key="6">
    <source>
        <dbReference type="PROSITE" id="PS50240"/>
    </source>
</evidence>
<reference evidence="7" key="3">
    <citation type="submission" date="2025-08" db="UniProtKB">
        <authorList>
            <consortium name="Ensembl"/>
        </authorList>
    </citation>
    <scope>IDENTIFICATION</scope>
</reference>
<dbReference type="InterPro" id="IPR043504">
    <property type="entry name" value="Peptidase_S1_PA_chymotrypsin"/>
</dbReference>
<evidence type="ECO:0000313" key="8">
    <source>
        <dbReference type="Proteomes" id="UP000007267"/>
    </source>
</evidence>
<dbReference type="Proteomes" id="UP000007267">
    <property type="component" value="Unassembled WGS sequence"/>
</dbReference>
<dbReference type="EMBL" id="AGCU01164598">
    <property type="status" value="NOT_ANNOTATED_CDS"/>
    <property type="molecule type" value="Genomic_DNA"/>
</dbReference>
<evidence type="ECO:0000256" key="2">
    <source>
        <dbReference type="ARBA" id="ARBA00022729"/>
    </source>
</evidence>
<evidence type="ECO:0000256" key="1">
    <source>
        <dbReference type="ARBA" id="ARBA00022670"/>
    </source>
</evidence>
<reference evidence="7" key="4">
    <citation type="submission" date="2025-09" db="UniProtKB">
        <authorList>
            <consortium name="Ensembl"/>
        </authorList>
    </citation>
    <scope>IDENTIFICATION</scope>
</reference>
<dbReference type="PANTHER" id="PTHR24253">
    <property type="entry name" value="TRANSMEMBRANE PROTEASE SERINE"/>
    <property type="match status" value="1"/>
</dbReference>
<dbReference type="GO" id="GO:0006508">
    <property type="term" value="P:proteolysis"/>
    <property type="evidence" value="ECO:0007669"/>
    <property type="project" value="UniProtKB-KW"/>
</dbReference>
<protein>
    <recommendedName>
        <fullName evidence="6">Peptidase S1 domain-containing protein</fullName>
    </recommendedName>
</protein>
<organism evidence="7 8">
    <name type="scientific">Pelodiscus sinensis</name>
    <name type="common">Chinese softshell turtle</name>
    <name type="synonym">Trionyx sinensis</name>
    <dbReference type="NCBI Taxonomy" id="13735"/>
    <lineage>
        <taxon>Eukaryota</taxon>
        <taxon>Metazoa</taxon>
        <taxon>Chordata</taxon>
        <taxon>Craniata</taxon>
        <taxon>Vertebrata</taxon>
        <taxon>Euteleostomi</taxon>
        <taxon>Archelosauria</taxon>
        <taxon>Testudinata</taxon>
        <taxon>Testudines</taxon>
        <taxon>Cryptodira</taxon>
        <taxon>Trionychia</taxon>
        <taxon>Trionychidae</taxon>
        <taxon>Pelodiscus</taxon>
    </lineage>
</organism>
<feature type="region of interest" description="Disordered" evidence="5">
    <location>
        <begin position="250"/>
        <end position="280"/>
    </location>
</feature>
<dbReference type="HOGENOM" id="CLU_006842_0_4_1"/>
<dbReference type="EMBL" id="AGCU01164599">
    <property type="status" value="NOT_ANNOTATED_CDS"/>
    <property type="molecule type" value="Genomic_DNA"/>
</dbReference>
<accession>K7F8B4</accession>
<dbReference type="SUPFAM" id="SSF50494">
    <property type="entry name" value="Trypsin-like serine proteases"/>
    <property type="match status" value="1"/>
</dbReference>